<dbReference type="PROSITE" id="PS51832">
    <property type="entry name" value="HD_GYP"/>
    <property type="match status" value="1"/>
</dbReference>
<dbReference type="SMART" id="SM00471">
    <property type="entry name" value="HDc"/>
    <property type="match status" value="1"/>
</dbReference>
<evidence type="ECO:0000259" key="3">
    <source>
        <dbReference type="PROSITE" id="PS51832"/>
    </source>
</evidence>
<protein>
    <submittedName>
        <fullName evidence="4">Response regulator</fullName>
    </submittedName>
</protein>
<sequence length="365" mass="40531">MSHDPFPSSRVLVVDDESVNLRVMSRFLQELGCQCVTADGGASALDLLDPSFHLVLLDVLMPGMDGFETVRRIRARHDLAGLPVIMVTALAGREERLSAVQAGANDFIAKPIDRTELRVRMDSLLRMKHSQDELKNYQARLEEMVSVRTEALRLAVDNLRQMQNSLQSSHLETILRLASAAEYKDENTAGHIKRMSEYSALLAAKAGLAPGMVDLVRQASPMHDVGKMGVPDSILLKPGKLTPEEWVVMKRHTVYGQNILKDSDSELLQVAEVIAVSHHERYDGTGYPNGLSGEDIPLFGRICAVTDVFDALTSYRPYKPPFSNDEALAVMRASQAGGMHFDPELFALFLDNVPEFLDIQKQFQD</sequence>
<keyword evidence="1" id="KW-0597">Phosphoprotein</keyword>
<dbReference type="Pfam" id="PF00072">
    <property type="entry name" value="Response_reg"/>
    <property type="match status" value="1"/>
</dbReference>
<dbReference type="Pfam" id="PF13487">
    <property type="entry name" value="HD_5"/>
    <property type="match status" value="1"/>
</dbReference>
<dbReference type="SUPFAM" id="SSF109604">
    <property type="entry name" value="HD-domain/PDEase-like"/>
    <property type="match status" value="1"/>
</dbReference>
<evidence type="ECO:0000259" key="2">
    <source>
        <dbReference type="PROSITE" id="PS50110"/>
    </source>
</evidence>
<dbReference type="InterPro" id="IPR052020">
    <property type="entry name" value="Cyclic_di-GMP/3'3'-cGAMP_PDE"/>
</dbReference>
<feature type="domain" description="Response regulatory" evidence="2">
    <location>
        <begin position="10"/>
        <end position="125"/>
    </location>
</feature>
<dbReference type="Gene3D" id="1.10.3210.10">
    <property type="entry name" value="Hypothetical protein af1432"/>
    <property type="match status" value="1"/>
</dbReference>
<dbReference type="PANTHER" id="PTHR45228:SF1">
    <property type="entry name" value="CYCLIC DI-GMP PHOSPHODIESTERASE TM_0186"/>
    <property type="match status" value="1"/>
</dbReference>
<dbReference type="InterPro" id="IPR037522">
    <property type="entry name" value="HD_GYP_dom"/>
</dbReference>
<evidence type="ECO:0000256" key="1">
    <source>
        <dbReference type="PROSITE-ProRule" id="PRU00169"/>
    </source>
</evidence>
<dbReference type="AlphaFoldDB" id="A0A7C4AGZ0"/>
<gene>
    <name evidence="4" type="ORF">ENR59_05940</name>
</gene>
<proteinExistence type="predicted"/>
<dbReference type="PANTHER" id="PTHR45228">
    <property type="entry name" value="CYCLIC DI-GMP PHOSPHODIESTERASE TM_0186-RELATED"/>
    <property type="match status" value="1"/>
</dbReference>
<name>A0A7C4AGZ0_9BACT</name>
<dbReference type="GO" id="GO:0000160">
    <property type="term" value="P:phosphorelay signal transduction system"/>
    <property type="evidence" value="ECO:0007669"/>
    <property type="project" value="InterPro"/>
</dbReference>
<dbReference type="InterPro" id="IPR003607">
    <property type="entry name" value="HD/PDEase_dom"/>
</dbReference>
<dbReference type="EMBL" id="DSRP01000414">
    <property type="protein sequence ID" value="HGG92478.1"/>
    <property type="molecule type" value="Genomic_DNA"/>
</dbReference>
<dbReference type="SMART" id="SM00448">
    <property type="entry name" value="REC"/>
    <property type="match status" value="1"/>
</dbReference>
<comment type="caution">
    <text evidence="4">The sequence shown here is derived from an EMBL/GenBank/DDBJ whole genome shotgun (WGS) entry which is preliminary data.</text>
</comment>
<feature type="modified residue" description="4-aspartylphosphate" evidence="1">
    <location>
        <position position="58"/>
    </location>
</feature>
<dbReference type="SUPFAM" id="SSF52172">
    <property type="entry name" value="CheY-like"/>
    <property type="match status" value="1"/>
</dbReference>
<dbReference type="InterPro" id="IPR001789">
    <property type="entry name" value="Sig_transdc_resp-reg_receiver"/>
</dbReference>
<dbReference type="InterPro" id="IPR011006">
    <property type="entry name" value="CheY-like_superfamily"/>
</dbReference>
<evidence type="ECO:0000313" key="4">
    <source>
        <dbReference type="EMBL" id="HGG92478.1"/>
    </source>
</evidence>
<dbReference type="CDD" id="cd00077">
    <property type="entry name" value="HDc"/>
    <property type="match status" value="1"/>
</dbReference>
<organism evidence="4">
    <name type="scientific">Fundidesulfovibrio putealis</name>
    <dbReference type="NCBI Taxonomy" id="270496"/>
    <lineage>
        <taxon>Bacteria</taxon>
        <taxon>Pseudomonadati</taxon>
        <taxon>Thermodesulfobacteriota</taxon>
        <taxon>Desulfovibrionia</taxon>
        <taxon>Desulfovibrionales</taxon>
        <taxon>Desulfovibrionaceae</taxon>
        <taxon>Fundidesulfovibrio</taxon>
    </lineage>
</organism>
<feature type="domain" description="HD-GYP" evidence="3">
    <location>
        <begin position="166"/>
        <end position="365"/>
    </location>
</feature>
<accession>A0A7C4AGZ0</accession>
<dbReference type="PROSITE" id="PS50110">
    <property type="entry name" value="RESPONSE_REGULATORY"/>
    <property type="match status" value="1"/>
</dbReference>
<dbReference type="Gene3D" id="3.40.50.2300">
    <property type="match status" value="1"/>
</dbReference>
<reference evidence="4" key="1">
    <citation type="journal article" date="2020" name="mSystems">
        <title>Genome- and Community-Level Interaction Insights into Carbon Utilization and Element Cycling Functions of Hydrothermarchaeota in Hydrothermal Sediment.</title>
        <authorList>
            <person name="Zhou Z."/>
            <person name="Liu Y."/>
            <person name="Xu W."/>
            <person name="Pan J."/>
            <person name="Luo Z.H."/>
            <person name="Li M."/>
        </authorList>
    </citation>
    <scope>NUCLEOTIDE SEQUENCE [LARGE SCALE GENOMIC DNA]</scope>
    <source>
        <strain evidence="4">SpSt-413</strain>
    </source>
</reference>